<dbReference type="InterPro" id="IPR002052">
    <property type="entry name" value="DNA_methylase_N6_adenine_CS"/>
</dbReference>
<dbReference type="InterPro" id="IPR029063">
    <property type="entry name" value="SAM-dependent_MTases_sf"/>
</dbReference>
<dbReference type="InterPro" id="IPR052190">
    <property type="entry name" value="Euk-Arch_PrmC-MTase"/>
</dbReference>
<evidence type="ECO:0000256" key="2">
    <source>
        <dbReference type="ARBA" id="ARBA00022603"/>
    </source>
</evidence>
<dbReference type="GO" id="GO:0008757">
    <property type="term" value="F:S-adenosylmethionine-dependent methyltransferase activity"/>
    <property type="evidence" value="ECO:0007669"/>
    <property type="project" value="TreeGrafter"/>
</dbReference>
<accession>A0A9P8Q340</accession>
<evidence type="ECO:0000256" key="1">
    <source>
        <dbReference type="ARBA" id="ARBA00006149"/>
    </source>
</evidence>
<feature type="domain" description="Methyltransferase small" evidence="5">
    <location>
        <begin position="37"/>
        <end position="124"/>
    </location>
</feature>
<dbReference type="InterPro" id="IPR007848">
    <property type="entry name" value="Small_mtfrase_dom"/>
</dbReference>
<dbReference type="Proteomes" id="UP000774326">
    <property type="component" value="Unassembled WGS sequence"/>
</dbReference>
<dbReference type="GO" id="GO:0003676">
    <property type="term" value="F:nucleic acid binding"/>
    <property type="evidence" value="ECO:0007669"/>
    <property type="project" value="InterPro"/>
</dbReference>
<keyword evidence="7" id="KW-1185">Reference proteome</keyword>
<reference evidence="6" key="1">
    <citation type="journal article" date="2021" name="Open Biol.">
        <title>Shared evolutionary footprints suggest mitochondrial oxidative damage underlies multiple complex I losses in fungi.</title>
        <authorList>
            <person name="Schikora-Tamarit M.A."/>
            <person name="Marcet-Houben M."/>
            <person name="Nosek J."/>
            <person name="Gabaldon T."/>
        </authorList>
    </citation>
    <scope>NUCLEOTIDE SEQUENCE</scope>
    <source>
        <strain evidence="6">CBS2887</strain>
    </source>
</reference>
<evidence type="ECO:0000259" key="5">
    <source>
        <dbReference type="Pfam" id="PF05175"/>
    </source>
</evidence>
<dbReference type="PANTHER" id="PTHR45875:SF1">
    <property type="entry name" value="METHYLTRANSFERASE N6AMT1"/>
    <property type="match status" value="1"/>
</dbReference>
<comment type="similarity">
    <text evidence="1">Belongs to the eukaryotic/archaeal PrmC-related family.</text>
</comment>
<keyword evidence="4" id="KW-0949">S-adenosyl-L-methionine</keyword>
<gene>
    <name evidence="6" type="ORF">WICPIJ_005676</name>
</gene>
<dbReference type="GO" id="GO:0032259">
    <property type="term" value="P:methylation"/>
    <property type="evidence" value="ECO:0007669"/>
    <property type="project" value="UniProtKB-KW"/>
</dbReference>
<evidence type="ECO:0000256" key="4">
    <source>
        <dbReference type="ARBA" id="ARBA00022691"/>
    </source>
</evidence>
<keyword evidence="2" id="KW-0489">Methyltransferase</keyword>
<dbReference type="SUPFAM" id="SSF53335">
    <property type="entry name" value="S-adenosyl-L-methionine-dependent methyltransferases"/>
    <property type="match status" value="1"/>
</dbReference>
<evidence type="ECO:0000313" key="7">
    <source>
        <dbReference type="Proteomes" id="UP000774326"/>
    </source>
</evidence>
<reference evidence="6" key="2">
    <citation type="submission" date="2021-01" db="EMBL/GenBank/DDBJ databases">
        <authorList>
            <person name="Schikora-Tamarit M.A."/>
        </authorList>
    </citation>
    <scope>NUCLEOTIDE SEQUENCE</scope>
    <source>
        <strain evidence="6">CBS2887</strain>
    </source>
</reference>
<comment type="caution">
    <text evidence="6">The sequence shown here is derived from an EMBL/GenBank/DDBJ whole genome shotgun (WGS) entry which is preliminary data.</text>
</comment>
<dbReference type="Gene3D" id="3.40.50.150">
    <property type="entry name" value="Vaccinia Virus protein VP39"/>
    <property type="match status" value="1"/>
</dbReference>
<dbReference type="GO" id="GO:0008276">
    <property type="term" value="F:protein methyltransferase activity"/>
    <property type="evidence" value="ECO:0007669"/>
    <property type="project" value="TreeGrafter"/>
</dbReference>
<dbReference type="EMBL" id="JAEUBG010003160">
    <property type="protein sequence ID" value="KAH3683353.1"/>
    <property type="molecule type" value="Genomic_DNA"/>
</dbReference>
<proteinExistence type="inferred from homology"/>
<sequence length="218" mass="24285">MSYPTPSTSHLSFDQIYEPSEDTFLILDTLESEQSYILSHFPNKLPIFLEVGTGSGVITTFTHHNILKDALFLTTDLNPHACQAVKQTSSNNGGTKFLDSTQMSLASGMRDHLIDILVFNPPYVPDEIVPDVPQSDDAYEWLDLALLGGADGMVVTNVLLDDLHRIMSKEGIVYILFCARNKPELAVKRLQSLGWYGIKVGERRTGEGLTVYRFTRCA</sequence>
<dbReference type="PROSITE" id="PS00092">
    <property type="entry name" value="N6_MTASE"/>
    <property type="match status" value="1"/>
</dbReference>
<protein>
    <recommendedName>
        <fullName evidence="5">Methyltransferase small domain-containing protein</fullName>
    </recommendedName>
</protein>
<dbReference type="Pfam" id="PF05175">
    <property type="entry name" value="MTS"/>
    <property type="match status" value="1"/>
</dbReference>
<organism evidence="6 7">
    <name type="scientific">Wickerhamomyces pijperi</name>
    <name type="common">Yeast</name>
    <name type="synonym">Pichia pijperi</name>
    <dbReference type="NCBI Taxonomy" id="599730"/>
    <lineage>
        <taxon>Eukaryota</taxon>
        <taxon>Fungi</taxon>
        <taxon>Dikarya</taxon>
        <taxon>Ascomycota</taxon>
        <taxon>Saccharomycotina</taxon>
        <taxon>Saccharomycetes</taxon>
        <taxon>Phaffomycetales</taxon>
        <taxon>Wickerhamomycetaceae</taxon>
        <taxon>Wickerhamomyces</taxon>
    </lineage>
</organism>
<dbReference type="GO" id="GO:0035657">
    <property type="term" value="C:eRF1 methyltransferase complex"/>
    <property type="evidence" value="ECO:0007669"/>
    <property type="project" value="TreeGrafter"/>
</dbReference>
<dbReference type="OrthoDB" id="406152at2759"/>
<evidence type="ECO:0000256" key="3">
    <source>
        <dbReference type="ARBA" id="ARBA00022679"/>
    </source>
</evidence>
<evidence type="ECO:0000313" key="6">
    <source>
        <dbReference type="EMBL" id="KAH3683353.1"/>
    </source>
</evidence>
<dbReference type="PANTHER" id="PTHR45875">
    <property type="entry name" value="METHYLTRANSFERASE N6AMT1"/>
    <property type="match status" value="1"/>
</dbReference>
<dbReference type="AlphaFoldDB" id="A0A9P8Q340"/>
<keyword evidence="3" id="KW-0808">Transferase</keyword>
<name>A0A9P8Q340_WICPI</name>